<dbReference type="OrthoDB" id="5599753at2759"/>
<dbReference type="InterPro" id="IPR037519">
    <property type="entry name" value="LITAF_fam"/>
</dbReference>
<proteinExistence type="inferred from homology"/>
<keyword evidence="7 9" id="KW-0472">Membrane</keyword>
<comment type="similarity">
    <text evidence="4">Belongs to the CDIP1/LITAF family.</text>
</comment>
<accession>A0A8K0DCR7</accession>
<feature type="compositionally biased region" description="Pro residues" evidence="8">
    <location>
        <begin position="24"/>
        <end position="43"/>
    </location>
</feature>
<gene>
    <name evidence="11" type="ORF">ILUMI_02329</name>
</gene>
<evidence type="ECO:0000256" key="5">
    <source>
        <dbReference type="ARBA" id="ARBA00022723"/>
    </source>
</evidence>
<evidence type="ECO:0000256" key="9">
    <source>
        <dbReference type="SAM" id="Phobius"/>
    </source>
</evidence>
<keyword evidence="6" id="KW-0862">Zinc</keyword>
<evidence type="ECO:0000256" key="6">
    <source>
        <dbReference type="ARBA" id="ARBA00022833"/>
    </source>
</evidence>
<feature type="transmembrane region" description="Helical" evidence="9">
    <location>
        <begin position="122"/>
        <end position="141"/>
    </location>
</feature>
<keyword evidence="9" id="KW-1133">Transmembrane helix</keyword>
<keyword evidence="9" id="KW-0812">Transmembrane</keyword>
<dbReference type="EMBL" id="VTPC01000921">
    <property type="protein sequence ID" value="KAF2903845.1"/>
    <property type="molecule type" value="Genomic_DNA"/>
</dbReference>
<keyword evidence="5" id="KW-0479">Metal-binding</keyword>
<feature type="domain" description="LITAF" evidence="10">
    <location>
        <begin position="80"/>
        <end position="165"/>
    </location>
</feature>
<dbReference type="GO" id="GO:0005765">
    <property type="term" value="C:lysosomal membrane"/>
    <property type="evidence" value="ECO:0007669"/>
    <property type="project" value="UniProtKB-SubCell"/>
</dbReference>
<feature type="region of interest" description="Disordered" evidence="8">
    <location>
        <begin position="1"/>
        <end position="56"/>
    </location>
</feature>
<evidence type="ECO:0000256" key="7">
    <source>
        <dbReference type="ARBA" id="ARBA00023136"/>
    </source>
</evidence>
<name>A0A8K0DCR7_IGNLU</name>
<comment type="caution">
    <text evidence="11">The sequence shown here is derived from an EMBL/GenBank/DDBJ whole genome shotgun (WGS) entry which is preliminary data.</text>
</comment>
<evidence type="ECO:0000256" key="8">
    <source>
        <dbReference type="SAM" id="MobiDB-lite"/>
    </source>
</evidence>
<dbReference type="InterPro" id="IPR006629">
    <property type="entry name" value="LITAF"/>
</dbReference>
<evidence type="ECO:0000313" key="11">
    <source>
        <dbReference type="EMBL" id="KAF2903845.1"/>
    </source>
</evidence>
<evidence type="ECO:0000256" key="2">
    <source>
        <dbReference type="ARBA" id="ARBA00004481"/>
    </source>
</evidence>
<dbReference type="GO" id="GO:0031902">
    <property type="term" value="C:late endosome membrane"/>
    <property type="evidence" value="ECO:0007669"/>
    <property type="project" value="UniProtKB-SubCell"/>
</dbReference>
<keyword evidence="12" id="KW-1185">Reference proteome</keyword>
<dbReference type="SMART" id="SM00714">
    <property type="entry name" value="LITAF"/>
    <property type="match status" value="1"/>
</dbReference>
<organism evidence="11 12">
    <name type="scientific">Ignelater luminosus</name>
    <name type="common">Cucubano</name>
    <name type="synonym">Pyrophorus luminosus</name>
    <dbReference type="NCBI Taxonomy" id="2038154"/>
    <lineage>
        <taxon>Eukaryota</taxon>
        <taxon>Metazoa</taxon>
        <taxon>Ecdysozoa</taxon>
        <taxon>Arthropoda</taxon>
        <taxon>Hexapoda</taxon>
        <taxon>Insecta</taxon>
        <taxon>Pterygota</taxon>
        <taxon>Neoptera</taxon>
        <taxon>Endopterygota</taxon>
        <taxon>Coleoptera</taxon>
        <taxon>Polyphaga</taxon>
        <taxon>Elateriformia</taxon>
        <taxon>Elateroidea</taxon>
        <taxon>Elateridae</taxon>
        <taxon>Agrypninae</taxon>
        <taxon>Pyrophorini</taxon>
        <taxon>Ignelater</taxon>
    </lineage>
</organism>
<evidence type="ECO:0000313" key="12">
    <source>
        <dbReference type="Proteomes" id="UP000801492"/>
    </source>
</evidence>
<sequence length="187" mass="20398">MSSEKPPTYMSATGPEIENNAPPLSQPPPQVYPQPGYPQPGYPQPGYAQPGYPQPGYPQPGYPSGPGVYIPPGQQHALGTTVVVTTGLPVSQFGPAPQTMTCPHCHKEITTRLQVEAGMKTHLFAFMFCILLCIPCMIIPYCLDACKNKNHYCPECGAFLGVYQDLSAMNTGGYYHHGRHHHHHGHC</sequence>
<dbReference type="PANTHER" id="PTHR23292">
    <property type="entry name" value="LIPOPOLYSACCHARIDE-INDUCED TUMOR NECROSIS FACTOR-ALPHA FACTOR"/>
    <property type="match status" value="1"/>
</dbReference>
<comment type="subcellular location">
    <subcellularLocation>
        <location evidence="2">Endosome membrane</location>
        <topology evidence="2">Peripheral membrane protein</topology>
    </subcellularLocation>
    <subcellularLocation>
        <location evidence="1">Late endosome membrane</location>
    </subcellularLocation>
    <subcellularLocation>
        <location evidence="3">Lysosome membrane</location>
        <topology evidence="3">Peripheral membrane protein</topology>
        <orientation evidence="3">Cytoplasmic side</orientation>
    </subcellularLocation>
</comment>
<dbReference type="AlphaFoldDB" id="A0A8K0DCR7"/>
<dbReference type="Pfam" id="PF10601">
    <property type="entry name" value="zf-LITAF-like"/>
    <property type="match status" value="1"/>
</dbReference>
<evidence type="ECO:0000256" key="4">
    <source>
        <dbReference type="ARBA" id="ARBA00005975"/>
    </source>
</evidence>
<dbReference type="GO" id="GO:0008270">
    <property type="term" value="F:zinc ion binding"/>
    <property type="evidence" value="ECO:0007669"/>
    <property type="project" value="TreeGrafter"/>
</dbReference>
<dbReference type="Proteomes" id="UP000801492">
    <property type="component" value="Unassembled WGS sequence"/>
</dbReference>
<dbReference type="PANTHER" id="PTHR23292:SF14">
    <property type="entry name" value="FI16615P1-RELATED"/>
    <property type="match status" value="1"/>
</dbReference>
<evidence type="ECO:0000256" key="1">
    <source>
        <dbReference type="ARBA" id="ARBA00004414"/>
    </source>
</evidence>
<protein>
    <recommendedName>
        <fullName evidence="10">LITAF domain-containing protein</fullName>
    </recommendedName>
</protein>
<evidence type="ECO:0000256" key="3">
    <source>
        <dbReference type="ARBA" id="ARBA00004630"/>
    </source>
</evidence>
<reference evidence="11" key="1">
    <citation type="submission" date="2019-08" db="EMBL/GenBank/DDBJ databases">
        <title>The genome of the North American firefly Photinus pyralis.</title>
        <authorList>
            <consortium name="Photinus pyralis genome working group"/>
            <person name="Fallon T.R."/>
            <person name="Sander Lower S.E."/>
            <person name="Weng J.-K."/>
        </authorList>
    </citation>
    <scope>NUCLEOTIDE SEQUENCE</scope>
    <source>
        <strain evidence="11">TRF0915ILg1</strain>
        <tissue evidence="11">Whole body</tissue>
    </source>
</reference>
<evidence type="ECO:0000259" key="10">
    <source>
        <dbReference type="PROSITE" id="PS51837"/>
    </source>
</evidence>
<dbReference type="PROSITE" id="PS51837">
    <property type="entry name" value="LITAF"/>
    <property type="match status" value="1"/>
</dbReference>